<dbReference type="Proteomes" id="UP000640786">
    <property type="component" value="Unassembled WGS sequence"/>
</dbReference>
<evidence type="ECO:0000313" key="3">
    <source>
        <dbReference type="Proteomes" id="UP000640786"/>
    </source>
</evidence>
<proteinExistence type="predicted"/>
<accession>A0ABR8RD75</accession>
<sequence length="106" mass="12168">MNEWTKEQWESIKYNSPLSLFYIYTPMCGTCQIASKMMNVIKEMVSVPIGQANINFLGDLAIEQEIESVPCLLISKNGRVEKKIYAFQSVPYLLETIKTIDENQIL</sequence>
<reference evidence="2 3" key="1">
    <citation type="submission" date="2020-08" db="EMBL/GenBank/DDBJ databases">
        <title>A Genomic Blueprint of the Chicken Gut Microbiome.</title>
        <authorList>
            <person name="Gilroy R."/>
            <person name="Ravi A."/>
            <person name="Getino M."/>
            <person name="Pursley I."/>
            <person name="Horton D.L."/>
            <person name="Alikhan N.-F."/>
            <person name="Baker D."/>
            <person name="Gharbi K."/>
            <person name="Hall N."/>
            <person name="Watson M."/>
            <person name="Adriaenssens E.M."/>
            <person name="Foster-Nyarko E."/>
            <person name="Jarju S."/>
            <person name="Secka A."/>
            <person name="Antonio M."/>
            <person name="Oren A."/>
            <person name="Chaudhuri R."/>
            <person name="La Ragione R.M."/>
            <person name="Hildebrand F."/>
            <person name="Pallen M.J."/>
        </authorList>
    </citation>
    <scope>NUCLEOTIDE SEQUENCE [LARGE SCALE GENOMIC DNA]</scope>
    <source>
        <strain evidence="2 3">Sa2BUA9</strain>
    </source>
</reference>
<dbReference type="InterPro" id="IPR036249">
    <property type="entry name" value="Thioredoxin-like_sf"/>
</dbReference>
<evidence type="ECO:0000259" key="1">
    <source>
        <dbReference type="Pfam" id="PF00085"/>
    </source>
</evidence>
<dbReference type="EMBL" id="JACSQO010000010">
    <property type="protein sequence ID" value="MBD7945759.1"/>
    <property type="molecule type" value="Genomic_DNA"/>
</dbReference>
<feature type="domain" description="Thioredoxin" evidence="1">
    <location>
        <begin position="5"/>
        <end position="89"/>
    </location>
</feature>
<name>A0ABR8RD75_9BACI</name>
<organism evidence="2 3">
    <name type="scientific">Psychrobacillus faecigallinarum</name>
    <dbReference type="NCBI Taxonomy" id="2762235"/>
    <lineage>
        <taxon>Bacteria</taxon>
        <taxon>Bacillati</taxon>
        <taxon>Bacillota</taxon>
        <taxon>Bacilli</taxon>
        <taxon>Bacillales</taxon>
        <taxon>Bacillaceae</taxon>
        <taxon>Psychrobacillus</taxon>
    </lineage>
</organism>
<comment type="caution">
    <text evidence="2">The sequence shown here is derived from an EMBL/GenBank/DDBJ whole genome shotgun (WGS) entry which is preliminary data.</text>
</comment>
<gene>
    <name evidence="2" type="ORF">H9650_16745</name>
</gene>
<dbReference type="InterPro" id="IPR013766">
    <property type="entry name" value="Thioredoxin_domain"/>
</dbReference>
<dbReference type="Gene3D" id="3.40.30.10">
    <property type="entry name" value="Glutaredoxin"/>
    <property type="match status" value="1"/>
</dbReference>
<protein>
    <submittedName>
        <fullName evidence="2">Thioredoxin family protein</fullName>
    </submittedName>
</protein>
<keyword evidence="3" id="KW-1185">Reference proteome</keyword>
<dbReference type="CDD" id="cd02947">
    <property type="entry name" value="TRX_family"/>
    <property type="match status" value="1"/>
</dbReference>
<dbReference type="RefSeq" id="WP_191697684.1">
    <property type="nucleotide sequence ID" value="NZ_JACSQO010000010.1"/>
</dbReference>
<evidence type="ECO:0000313" key="2">
    <source>
        <dbReference type="EMBL" id="MBD7945759.1"/>
    </source>
</evidence>
<dbReference type="SUPFAM" id="SSF52833">
    <property type="entry name" value="Thioredoxin-like"/>
    <property type="match status" value="1"/>
</dbReference>
<dbReference type="Pfam" id="PF00085">
    <property type="entry name" value="Thioredoxin"/>
    <property type="match status" value="1"/>
</dbReference>